<evidence type="ECO:0000313" key="1">
    <source>
        <dbReference type="EMBL" id="SVA12253.1"/>
    </source>
</evidence>
<dbReference type="AlphaFoldDB" id="A0A381TE97"/>
<accession>A0A381TE97</accession>
<gene>
    <name evidence="1" type="ORF">METZ01_LOCUS65107</name>
</gene>
<proteinExistence type="predicted"/>
<name>A0A381TE97_9ZZZZ</name>
<dbReference type="EMBL" id="UINC01004160">
    <property type="protein sequence ID" value="SVA12253.1"/>
    <property type="molecule type" value="Genomic_DNA"/>
</dbReference>
<organism evidence="1">
    <name type="scientific">marine metagenome</name>
    <dbReference type="NCBI Taxonomy" id="408172"/>
    <lineage>
        <taxon>unclassified sequences</taxon>
        <taxon>metagenomes</taxon>
        <taxon>ecological metagenomes</taxon>
    </lineage>
</organism>
<sequence>MKRLILITLLATISLATAGAVEPKTFCRFVPERSDDFAWENDKIAFRAYGPALSASAENSGIDCWLKRVDCPIINKWYKENAEGKSYHKDHGEGYDPYKVGASRGCGGVALWLDGKMVISNVFREWKVVKSSKEESVFVLTYYWKHDGDSYKEDKKISIKLGDRLFKTESTFWKNDNIAIGLPIAVGVLRHKKSNKLSKNLDKGWVSVWEKLDGSELGTGVLMDPSRIEKHELYVTGKKLEDHTLLITKTDKNGQVQFYAGYGWKKAGEINTAAEWEVYLNGFRHQTDSN</sequence>
<dbReference type="Pfam" id="PF16153">
    <property type="entry name" value="DUF4861"/>
    <property type="match status" value="1"/>
</dbReference>
<protein>
    <recommendedName>
        <fullName evidence="2">DUF4861 domain-containing protein</fullName>
    </recommendedName>
</protein>
<evidence type="ECO:0008006" key="2">
    <source>
        <dbReference type="Google" id="ProtNLM"/>
    </source>
</evidence>
<reference evidence="1" key="1">
    <citation type="submission" date="2018-05" db="EMBL/GenBank/DDBJ databases">
        <authorList>
            <person name="Lanie J.A."/>
            <person name="Ng W.-L."/>
            <person name="Kazmierczak K.M."/>
            <person name="Andrzejewski T.M."/>
            <person name="Davidsen T.M."/>
            <person name="Wayne K.J."/>
            <person name="Tettelin H."/>
            <person name="Glass J.I."/>
            <person name="Rusch D."/>
            <person name="Podicherti R."/>
            <person name="Tsui H.-C.T."/>
            <person name="Winkler M.E."/>
        </authorList>
    </citation>
    <scope>NUCLEOTIDE SEQUENCE</scope>
</reference>
<dbReference type="InterPro" id="IPR032342">
    <property type="entry name" value="DUF4861"/>
</dbReference>